<keyword evidence="1" id="KW-0812">Transmembrane</keyword>
<reference evidence="2 3" key="1">
    <citation type="journal article" date="2010" name="Environ. Microbiol.">
        <title>Genomic analysis of oceanic cyanobacterial myoviruses compared with T4-like myoviruses from diverse hosts and environments.</title>
        <authorList>
            <person name="Sullivan M.B."/>
            <person name="Huang K.H."/>
            <person name="Ignacio-Espinoza J.C."/>
            <person name="Berlin A.M."/>
            <person name="Kelly L."/>
            <person name="Weigele P.R."/>
            <person name="DeFrancesco A.S."/>
            <person name="Kern S.E."/>
            <person name="Thompson L.R."/>
            <person name="Young S."/>
            <person name="Yandava C."/>
            <person name="Fu R."/>
            <person name="Krastins B."/>
            <person name="Chase M."/>
            <person name="Sarracino D."/>
            <person name="Osburne M.S."/>
            <person name="Henn M.R."/>
            <person name="Chisholm S.W."/>
        </authorList>
    </citation>
    <scope>NUCLEOTIDE SEQUENCE [LARGE SCALE GENOMIC DNA]</scope>
    <source>
        <strain evidence="2">M4-247</strain>
    </source>
</reference>
<dbReference type="RefSeq" id="YP_004322505.1">
    <property type="nucleotide sequence ID" value="NC_015280.1"/>
</dbReference>
<dbReference type="Proteomes" id="UP000006530">
    <property type="component" value="Segment"/>
</dbReference>
<name>E3SMR1_9CAUD</name>
<dbReference type="OrthoDB" id="40701at10239"/>
<evidence type="ECO:0000256" key="1">
    <source>
        <dbReference type="SAM" id="Phobius"/>
    </source>
</evidence>
<dbReference type="KEGG" id="vg:10326993"/>
<organism evidence="2 3">
    <name type="scientific">Prochlorococcus phage P-HM1</name>
    <dbReference type="NCBI Taxonomy" id="445700"/>
    <lineage>
        <taxon>Viruses</taxon>
        <taxon>Duplodnaviria</taxon>
        <taxon>Heunggongvirae</taxon>
        <taxon>Uroviricota</taxon>
        <taxon>Caudoviricetes</taxon>
        <taxon>Eurybiavirus</taxon>
        <taxon>Eurybiavirus PHM2</taxon>
    </lineage>
</organism>
<keyword evidence="1" id="KW-0472">Membrane</keyword>
<keyword evidence="3" id="KW-1185">Reference proteome</keyword>
<sequence length="58" mass="6768">MIRIGKKILEGLILAGVIIGFGVIFLFEALDLFLVRPIYQRLFKKKKPRRTPRRSLNN</sequence>
<feature type="transmembrane region" description="Helical" evidence="1">
    <location>
        <begin position="12"/>
        <end position="39"/>
    </location>
</feature>
<evidence type="ECO:0000313" key="2">
    <source>
        <dbReference type="EMBL" id="ADO98704.1"/>
    </source>
</evidence>
<proteinExistence type="predicted"/>
<protein>
    <submittedName>
        <fullName evidence="2">Uncharacterized protein</fullName>
    </submittedName>
</protein>
<accession>E3SMR1</accession>
<dbReference type="GeneID" id="10326993"/>
<keyword evidence="1" id="KW-1133">Transmembrane helix</keyword>
<gene>
    <name evidence="2" type="ORF">PHM1_080</name>
</gene>
<evidence type="ECO:0000313" key="3">
    <source>
        <dbReference type="Proteomes" id="UP000006530"/>
    </source>
</evidence>
<dbReference type="EMBL" id="GU071101">
    <property type="protein sequence ID" value="ADO98704.1"/>
    <property type="molecule type" value="Genomic_DNA"/>
</dbReference>